<protein>
    <recommendedName>
        <fullName evidence="3">Wadjet protein JetD C-terminal domain-containing protein</fullName>
    </recommendedName>
</protein>
<gene>
    <name evidence="1" type="ORF">ACFOW1_15895</name>
</gene>
<proteinExistence type="predicted"/>
<name>A0ABV8PZ50_9BACT</name>
<evidence type="ECO:0000313" key="2">
    <source>
        <dbReference type="Proteomes" id="UP001595906"/>
    </source>
</evidence>
<dbReference type="RefSeq" id="WP_379015638.1">
    <property type="nucleotide sequence ID" value="NZ_JBHSDC010000029.1"/>
</dbReference>
<keyword evidence="2" id="KW-1185">Reference proteome</keyword>
<organism evidence="1 2">
    <name type="scientific">Parasediminibacterium paludis</name>
    <dbReference type="NCBI Taxonomy" id="908966"/>
    <lineage>
        <taxon>Bacteria</taxon>
        <taxon>Pseudomonadati</taxon>
        <taxon>Bacteroidota</taxon>
        <taxon>Chitinophagia</taxon>
        <taxon>Chitinophagales</taxon>
        <taxon>Chitinophagaceae</taxon>
        <taxon>Parasediminibacterium</taxon>
    </lineage>
</organism>
<accession>A0ABV8PZ50</accession>
<sequence>MNWKAHKQLNQLFNEGETSSEILEISLVQRWQEMDFLERINKKKVSKTNLYDSVYTKELLQQFNSFENLLIINNLTETNFKEEELSALLRIQNDKEEILITGKSQKEIATLYFHSAKYLTRGTILYNAILKVLDVSELPVDEHDQQFLWVLHCKTKSPKAIIFCENDNQIRKPRLNEVELWYAGGRNTAKLKFVVEPTIPFYYLCDWDNRGIEIYQDIKKNIFPNIQILIPQDPIKLYNIESKWKTKIDYSLFSNEAKQLLEKLIPEKWIEEESINHNMLLR</sequence>
<dbReference type="EMBL" id="JBHSDC010000029">
    <property type="protein sequence ID" value="MFC4233383.1"/>
    <property type="molecule type" value="Genomic_DNA"/>
</dbReference>
<evidence type="ECO:0000313" key="1">
    <source>
        <dbReference type="EMBL" id="MFC4233383.1"/>
    </source>
</evidence>
<comment type="caution">
    <text evidence="1">The sequence shown here is derived from an EMBL/GenBank/DDBJ whole genome shotgun (WGS) entry which is preliminary data.</text>
</comment>
<dbReference type="Proteomes" id="UP001595906">
    <property type="component" value="Unassembled WGS sequence"/>
</dbReference>
<reference evidence="2" key="1">
    <citation type="journal article" date="2019" name="Int. J. Syst. Evol. Microbiol.">
        <title>The Global Catalogue of Microorganisms (GCM) 10K type strain sequencing project: providing services to taxonomists for standard genome sequencing and annotation.</title>
        <authorList>
            <consortium name="The Broad Institute Genomics Platform"/>
            <consortium name="The Broad Institute Genome Sequencing Center for Infectious Disease"/>
            <person name="Wu L."/>
            <person name="Ma J."/>
        </authorList>
    </citation>
    <scope>NUCLEOTIDE SEQUENCE [LARGE SCALE GENOMIC DNA]</scope>
    <source>
        <strain evidence="2">CECT 8010</strain>
    </source>
</reference>
<evidence type="ECO:0008006" key="3">
    <source>
        <dbReference type="Google" id="ProtNLM"/>
    </source>
</evidence>